<reference evidence="2" key="1">
    <citation type="journal article" date="2020" name="Nature">
        <title>Giant virus diversity and host interactions through global metagenomics.</title>
        <authorList>
            <person name="Schulz F."/>
            <person name="Roux S."/>
            <person name="Paez-Espino D."/>
            <person name="Jungbluth S."/>
            <person name="Walsh D.A."/>
            <person name="Denef V.J."/>
            <person name="McMahon K.D."/>
            <person name="Konstantinidis K.T."/>
            <person name="Eloe-Fadrosh E.A."/>
            <person name="Kyrpides N.C."/>
            <person name="Woyke T."/>
        </authorList>
    </citation>
    <scope>NUCLEOTIDE SEQUENCE</scope>
    <source>
        <strain evidence="2">GVMAG-M-3300023184-18</strain>
    </source>
</reference>
<dbReference type="GO" id="GO:0004674">
    <property type="term" value="F:protein serine/threonine kinase activity"/>
    <property type="evidence" value="ECO:0007669"/>
    <property type="project" value="TreeGrafter"/>
</dbReference>
<dbReference type="AlphaFoldDB" id="A0A6C0I3U4"/>
<dbReference type="PANTHER" id="PTHR44167:SF25">
    <property type="entry name" value="PROTEIN KINASE DOMAIN CONTAINING PROTEIN"/>
    <property type="match status" value="1"/>
</dbReference>
<name>A0A6C0I3U4_9ZZZZ</name>
<dbReference type="EMBL" id="MN740079">
    <property type="protein sequence ID" value="QHT87026.1"/>
    <property type="molecule type" value="Genomic_DNA"/>
</dbReference>
<proteinExistence type="predicted"/>
<dbReference type="Gene3D" id="1.10.510.10">
    <property type="entry name" value="Transferase(Phosphotransferase) domain 1"/>
    <property type="match status" value="1"/>
</dbReference>
<accession>A0A6C0I3U4</accession>
<dbReference type="Pfam" id="PF00069">
    <property type="entry name" value="Pkinase"/>
    <property type="match status" value="1"/>
</dbReference>
<dbReference type="GO" id="GO:0044773">
    <property type="term" value="P:mitotic DNA damage checkpoint signaling"/>
    <property type="evidence" value="ECO:0007669"/>
    <property type="project" value="TreeGrafter"/>
</dbReference>
<dbReference type="GO" id="GO:0005634">
    <property type="term" value="C:nucleus"/>
    <property type="evidence" value="ECO:0007669"/>
    <property type="project" value="TreeGrafter"/>
</dbReference>
<dbReference type="SMART" id="SM00220">
    <property type="entry name" value="S_TKc"/>
    <property type="match status" value="1"/>
</dbReference>
<dbReference type="InterPro" id="IPR000719">
    <property type="entry name" value="Prot_kinase_dom"/>
</dbReference>
<dbReference type="PROSITE" id="PS50011">
    <property type="entry name" value="PROTEIN_KINASE_DOM"/>
    <property type="match status" value="1"/>
</dbReference>
<sequence length="428" mass="49776">MSADNNKVNKKNHSFPDVEFGLEESSDVRPLLSFQFHDDDGGDKNKNIEKILTVTEIVDLIINTSQSIQLRYTNRDELVKIISNIHSQNSSSCVFNNNDFIVFKKYDDYGEGEGEGEYEYGANKRSGGSENYKNDDTTKNYGVFKHKCLDFIFRIDSVDGQVEYEDKIARILLNKYNNYKDVVQMGILLPMYVHIQNPSKSQPQSQSHSQHFPLYYSVQPYINGVTLDCWMELNKRKGNIIEMVYDLFIQLCAIIKELHELDCVHGDLKPTNIMIMTKHSENCVFLIDFGLSGIHLKTKHASGGTLPYCAPETENTCALNAHNRRNRNNAVFNSKEYKYNWTVHNKSHDIWSIGLIFMSIYAFNKTYHYYKDYPYDFFNNSGYIPLKYFNLIKHEYIREVLNKHVLVEPARRCDIHKLSELLSNLSFM</sequence>
<organism evidence="2">
    <name type="scientific">viral metagenome</name>
    <dbReference type="NCBI Taxonomy" id="1070528"/>
    <lineage>
        <taxon>unclassified sequences</taxon>
        <taxon>metagenomes</taxon>
        <taxon>organismal metagenomes</taxon>
    </lineage>
</organism>
<dbReference type="GO" id="GO:0005524">
    <property type="term" value="F:ATP binding"/>
    <property type="evidence" value="ECO:0007669"/>
    <property type="project" value="InterPro"/>
</dbReference>
<dbReference type="GO" id="GO:0005737">
    <property type="term" value="C:cytoplasm"/>
    <property type="evidence" value="ECO:0007669"/>
    <property type="project" value="TreeGrafter"/>
</dbReference>
<dbReference type="SUPFAM" id="SSF56112">
    <property type="entry name" value="Protein kinase-like (PK-like)"/>
    <property type="match status" value="1"/>
</dbReference>
<evidence type="ECO:0000259" key="1">
    <source>
        <dbReference type="PROSITE" id="PS50011"/>
    </source>
</evidence>
<dbReference type="InterPro" id="IPR008271">
    <property type="entry name" value="Ser/Thr_kinase_AS"/>
</dbReference>
<feature type="domain" description="Protein kinase" evidence="1">
    <location>
        <begin position="103"/>
        <end position="428"/>
    </location>
</feature>
<dbReference type="PANTHER" id="PTHR44167">
    <property type="entry name" value="OVARIAN-SPECIFIC SERINE/THREONINE-PROTEIN KINASE LOK-RELATED"/>
    <property type="match status" value="1"/>
</dbReference>
<evidence type="ECO:0000313" key="2">
    <source>
        <dbReference type="EMBL" id="QHT87026.1"/>
    </source>
</evidence>
<dbReference type="InterPro" id="IPR011009">
    <property type="entry name" value="Kinase-like_dom_sf"/>
</dbReference>
<dbReference type="PROSITE" id="PS00108">
    <property type="entry name" value="PROTEIN_KINASE_ST"/>
    <property type="match status" value="1"/>
</dbReference>
<protein>
    <recommendedName>
        <fullName evidence="1">Protein kinase domain-containing protein</fullName>
    </recommendedName>
</protein>